<accession>A0A327WIM3</accession>
<proteinExistence type="predicted"/>
<dbReference type="RefSeq" id="WP_111631667.1">
    <property type="nucleotide sequence ID" value="NZ_QLMC01000025.1"/>
</dbReference>
<organism evidence="1 2">
    <name type="scientific">Larkinella arboricola</name>
    <dbReference type="NCBI Taxonomy" id="643671"/>
    <lineage>
        <taxon>Bacteria</taxon>
        <taxon>Pseudomonadati</taxon>
        <taxon>Bacteroidota</taxon>
        <taxon>Cytophagia</taxon>
        <taxon>Cytophagales</taxon>
        <taxon>Spirosomataceae</taxon>
        <taxon>Larkinella</taxon>
    </lineage>
</organism>
<dbReference type="Gene3D" id="2.160.20.80">
    <property type="entry name" value="E3 ubiquitin-protein ligase SopA"/>
    <property type="match status" value="1"/>
</dbReference>
<dbReference type="AlphaFoldDB" id="A0A327WIM3"/>
<dbReference type="Proteomes" id="UP000248790">
    <property type="component" value="Unassembled WGS sequence"/>
</dbReference>
<name>A0A327WIM3_LARAB</name>
<gene>
    <name evidence="1" type="ORF">LX87_05694</name>
</gene>
<evidence type="ECO:0000313" key="1">
    <source>
        <dbReference type="EMBL" id="RAJ89757.1"/>
    </source>
</evidence>
<dbReference type="OrthoDB" id="7054716at2"/>
<keyword evidence="2" id="KW-1185">Reference proteome</keyword>
<evidence type="ECO:0008006" key="3">
    <source>
        <dbReference type="Google" id="ProtNLM"/>
    </source>
</evidence>
<protein>
    <recommendedName>
        <fullName evidence="3">NACHT domain-containing protein</fullName>
    </recommendedName>
</protein>
<evidence type="ECO:0000313" key="2">
    <source>
        <dbReference type="Proteomes" id="UP000248790"/>
    </source>
</evidence>
<sequence length="755" mass="86233">MNISDLKRILISFADNQSDVIINKGEILAAIRGETIQATIKNKDGELYIVENEVEEKVLYWIANRIANLQQLAQRIIDYTRKSDSFVNPTGKLLDDIEIDPTETEKYTENVVEELQKKLGEPIPGTSNVLYLTSDAGEGKTTIINELARKQAENYINKSTNWLLIPIPLGGRPFLRFDDIVIASLVNRLRFRSFYYDSFIELIRLGVIIPGFDGFEEMFMESSTGEALSATGSLMSKLNSSGSILIAARKAYFDYKSFNSQARLFDSIGTNSVSFSKISINRWDKNKFLEYSILRNIEEGEEIYEIVERKLTNSHPLLTRPVLVNQLLDVVKDANDIQNISSSLETTSNYFPVFVDAIIKREAETKWIDRSGEPFKPLLNKSQHYDILSTIAEEMWLNNTDSLQESVLDLIAEIYCESLNLSASLSRQVKERLKQHALIIKSDINQNQYRFDHDEFKEYFLGIAFAKRFQEKKALEIKHLMRKGVISYQTGETIVISLKSQQVDISDYLKLLNTIQVGEGSTSFIRENNGLVSIKLINNESLENDMIDNYIFPTDALSTVKLSGVIIKNSYFQSTSLKVSSINNCIFDNCTFDRLEYDNSASIENVILKDCLIAGIYNTNLEVDYYDPYHINLELENLGFTIRSSNDEIIERRVVQIDRDLDLVDRALRRFLRSTQVNDTIFRMRLGSSGEYFIQDLIPILIENNILQEVDYIGGGKGKRRFKLSTPFEVINEALKKSEGSFNRFLELANNNSNG</sequence>
<reference evidence="1 2" key="1">
    <citation type="submission" date="2018-06" db="EMBL/GenBank/DDBJ databases">
        <title>Genomic Encyclopedia of Archaeal and Bacterial Type Strains, Phase II (KMG-II): from individual species to whole genera.</title>
        <authorList>
            <person name="Goeker M."/>
        </authorList>
    </citation>
    <scope>NUCLEOTIDE SEQUENCE [LARGE SCALE GENOMIC DNA]</scope>
    <source>
        <strain evidence="1 2">DSM 21851</strain>
    </source>
</reference>
<dbReference type="EMBL" id="QLMC01000025">
    <property type="protein sequence ID" value="RAJ89757.1"/>
    <property type="molecule type" value="Genomic_DNA"/>
</dbReference>
<comment type="caution">
    <text evidence="1">The sequence shown here is derived from an EMBL/GenBank/DDBJ whole genome shotgun (WGS) entry which is preliminary data.</text>
</comment>